<sequence>MVGVTFAGSRVIAMMVDVTRHQPIVLVSPAMGIGSRYYQSLVAAFEARGWAATALTRRGFELGAPQASRGQDWSYEDEIDDMAVAVAAARSEVPGRPVILLGHSLGAQIAAGHQLNRVPADGVVTVGGALPYHRDYPWGGLPILLMGSVIVPVLTGVFGYLPAPAFGGPGARTLMREWGRMAVTGRTPFPAEGSITSPSLLISLEGDRLAPESAVHAFGERLFAPESVTNWLYRHADVPEGASNHHIYWARSSAPVVDRIVGWWAAKAAVTPAGEAAQ</sequence>
<evidence type="ECO:0000259" key="1">
    <source>
        <dbReference type="Pfam" id="PF12146"/>
    </source>
</evidence>
<dbReference type="InterPro" id="IPR022742">
    <property type="entry name" value="Hydrolase_4"/>
</dbReference>
<feature type="domain" description="Serine aminopeptidase S33" evidence="1">
    <location>
        <begin position="21"/>
        <end position="137"/>
    </location>
</feature>
<dbReference type="EMBL" id="QLMJ01000028">
    <property type="protein sequence ID" value="RAK26259.1"/>
    <property type="molecule type" value="Genomic_DNA"/>
</dbReference>
<keyword evidence="3" id="KW-1185">Reference proteome</keyword>
<evidence type="ECO:0000313" key="3">
    <source>
        <dbReference type="Proteomes" id="UP000249341"/>
    </source>
</evidence>
<gene>
    <name evidence="2" type="ORF">B0I29_128109</name>
</gene>
<dbReference type="GO" id="GO:0016787">
    <property type="term" value="F:hydrolase activity"/>
    <property type="evidence" value="ECO:0007669"/>
    <property type="project" value="UniProtKB-KW"/>
</dbReference>
<proteinExistence type="predicted"/>
<organism evidence="2 3">
    <name type="scientific">Actinoplanes lutulentus</name>
    <dbReference type="NCBI Taxonomy" id="1287878"/>
    <lineage>
        <taxon>Bacteria</taxon>
        <taxon>Bacillati</taxon>
        <taxon>Actinomycetota</taxon>
        <taxon>Actinomycetes</taxon>
        <taxon>Micromonosporales</taxon>
        <taxon>Micromonosporaceae</taxon>
        <taxon>Actinoplanes</taxon>
    </lineage>
</organism>
<dbReference type="InterPro" id="IPR029058">
    <property type="entry name" value="AB_hydrolase_fold"/>
</dbReference>
<protein>
    <submittedName>
        <fullName evidence="2">Putative alpha/beta hydrolase</fullName>
    </submittedName>
</protein>
<comment type="caution">
    <text evidence="2">The sequence shown here is derived from an EMBL/GenBank/DDBJ whole genome shotgun (WGS) entry which is preliminary data.</text>
</comment>
<reference evidence="2 3" key="1">
    <citation type="submission" date="2018-06" db="EMBL/GenBank/DDBJ databases">
        <title>Genomic Encyclopedia of Type Strains, Phase III (KMG-III): the genomes of soil and plant-associated and newly described type strains.</title>
        <authorList>
            <person name="Whitman W."/>
        </authorList>
    </citation>
    <scope>NUCLEOTIDE SEQUENCE [LARGE SCALE GENOMIC DNA]</scope>
    <source>
        <strain evidence="2 3">CGMCC 4.7090</strain>
    </source>
</reference>
<dbReference type="Pfam" id="PF12146">
    <property type="entry name" value="Hydrolase_4"/>
    <property type="match status" value="1"/>
</dbReference>
<keyword evidence="2" id="KW-0378">Hydrolase</keyword>
<name>A0A327Z0Z3_9ACTN</name>
<evidence type="ECO:0000313" key="2">
    <source>
        <dbReference type="EMBL" id="RAK26259.1"/>
    </source>
</evidence>
<dbReference type="SUPFAM" id="SSF53474">
    <property type="entry name" value="alpha/beta-Hydrolases"/>
    <property type="match status" value="1"/>
</dbReference>
<dbReference type="Gene3D" id="3.40.50.1820">
    <property type="entry name" value="alpha/beta hydrolase"/>
    <property type="match status" value="1"/>
</dbReference>
<dbReference type="AlphaFoldDB" id="A0A327Z0Z3"/>
<dbReference type="Proteomes" id="UP000249341">
    <property type="component" value="Unassembled WGS sequence"/>
</dbReference>
<dbReference type="InterPro" id="IPR017208">
    <property type="entry name" value="UCP037442_abhydr"/>
</dbReference>
<accession>A0A327Z0Z3</accession>
<dbReference type="PIRSF" id="PIRSF037442">
    <property type="entry name" value="UCP037442_abhydr"/>
    <property type="match status" value="1"/>
</dbReference>